<protein>
    <submittedName>
        <fullName evidence="5">Transcriptional regulator, TetR family</fullName>
    </submittedName>
</protein>
<reference evidence="5 6" key="1">
    <citation type="submission" date="2018-09" db="EMBL/GenBank/DDBJ databases">
        <title>Complete genome sequence of Euzebya sp. DY32-46 isolated from seawater of Pacific Ocean.</title>
        <authorList>
            <person name="Xu L."/>
            <person name="Wu Y.-H."/>
            <person name="Xu X.-W."/>
        </authorList>
    </citation>
    <scope>NUCLEOTIDE SEQUENCE [LARGE SCALE GENOMIC DNA]</scope>
    <source>
        <strain evidence="5 6">DY32-46</strain>
    </source>
</reference>
<dbReference type="PANTHER" id="PTHR30055">
    <property type="entry name" value="HTH-TYPE TRANSCRIPTIONAL REGULATOR RUTR"/>
    <property type="match status" value="1"/>
</dbReference>
<dbReference type="InterPro" id="IPR050109">
    <property type="entry name" value="HTH-type_TetR-like_transc_reg"/>
</dbReference>
<proteinExistence type="predicted"/>
<sequence length="213" mass="23075">MHRSRLTADVTLPREPKQERSRRKQEKLLKAAAELFADPGFEAVTADVIAAHAGFGTGTFYNYFTNKTQAFLMVAGQHEMAVAPTLDRVTDAMAEGVSLHTLVQSIVASVIEDRQSVPWLRRTWLRLALTDDEVQTVQRRLDEEWDAAVAGVIDGIVQSGMAEMPAAGAKALATTIRVMVDAVSDEVVLVGSITADEAAQTVADMLVALLSQP</sequence>
<dbReference type="InterPro" id="IPR001647">
    <property type="entry name" value="HTH_TetR"/>
</dbReference>
<dbReference type="RefSeq" id="WP_114591189.1">
    <property type="nucleotide sequence ID" value="NZ_CP031165.1"/>
</dbReference>
<feature type="region of interest" description="Disordered" evidence="3">
    <location>
        <begin position="1"/>
        <end position="23"/>
    </location>
</feature>
<dbReference type="PROSITE" id="PS50977">
    <property type="entry name" value="HTH_TETR_2"/>
    <property type="match status" value="1"/>
</dbReference>
<dbReference type="Pfam" id="PF00440">
    <property type="entry name" value="TetR_N"/>
    <property type="match status" value="1"/>
</dbReference>
<dbReference type="AlphaFoldDB" id="A0A346XWG6"/>
<dbReference type="InterPro" id="IPR009057">
    <property type="entry name" value="Homeodomain-like_sf"/>
</dbReference>
<dbReference type="PANTHER" id="PTHR30055:SF226">
    <property type="entry name" value="HTH-TYPE TRANSCRIPTIONAL REGULATOR PKSA"/>
    <property type="match status" value="1"/>
</dbReference>
<feature type="domain" description="HTH tetR-type" evidence="4">
    <location>
        <begin position="22"/>
        <end position="82"/>
    </location>
</feature>
<dbReference type="GO" id="GO:0003700">
    <property type="term" value="F:DNA-binding transcription factor activity"/>
    <property type="evidence" value="ECO:0007669"/>
    <property type="project" value="TreeGrafter"/>
</dbReference>
<dbReference type="OrthoDB" id="5112469at2"/>
<evidence type="ECO:0000313" key="6">
    <source>
        <dbReference type="Proteomes" id="UP000264006"/>
    </source>
</evidence>
<keyword evidence="1 2" id="KW-0238">DNA-binding</keyword>
<name>A0A346XWG6_9ACTN</name>
<dbReference type="Proteomes" id="UP000264006">
    <property type="component" value="Chromosome"/>
</dbReference>
<evidence type="ECO:0000256" key="2">
    <source>
        <dbReference type="PROSITE-ProRule" id="PRU00335"/>
    </source>
</evidence>
<keyword evidence="6" id="KW-1185">Reference proteome</keyword>
<feature type="DNA-binding region" description="H-T-H motif" evidence="2">
    <location>
        <begin position="45"/>
        <end position="64"/>
    </location>
</feature>
<dbReference type="SUPFAM" id="SSF46689">
    <property type="entry name" value="Homeodomain-like"/>
    <property type="match status" value="1"/>
</dbReference>
<dbReference type="GO" id="GO:0000976">
    <property type="term" value="F:transcription cis-regulatory region binding"/>
    <property type="evidence" value="ECO:0007669"/>
    <property type="project" value="TreeGrafter"/>
</dbReference>
<accession>A0A346XWG6</accession>
<dbReference type="KEGG" id="euz:DVS28_a1878"/>
<dbReference type="EMBL" id="CP031165">
    <property type="protein sequence ID" value="AXV06563.1"/>
    <property type="molecule type" value="Genomic_DNA"/>
</dbReference>
<dbReference type="PRINTS" id="PR00455">
    <property type="entry name" value="HTHTETR"/>
</dbReference>
<organism evidence="5 6">
    <name type="scientific">Euzebya pacifica</name>
    <dbReference type="NCBI Taxonomy" id="1608957"/>
    <lineage>
        <taxon>Bacteria</taxon>
        <taxon>Bacillati</taxon>
        <taxon>Actinomycetota</taxon>
        <taxon>Nitriliruptoria</taxon>
        <taxon>Euzebyales</taxon>
    </lineage>
</organism>
<gene>
    <name evidence="5" type="ORF">DVS28_a1878</name>
</gene>
<evidence type="ECO:0000313" key="5">
    <source>
        <dbReference type="EMBL" id="AXV06563.1"/>
    </source>
</evidence>
<evidence type="ECO:0000256" key="1">
    <source>
        <dbReference type="ARBA" id="ARBA00023125"/>
    </source>
</evidence>
<evidence type="ECO:0000256" key="3">
    <source>
        <dbReference type="SAM" id="MobiDB-lite"/>
    </source>
</evidence>
<dbReference type="Gene3D" id="1.10.357.10">
    <property type="entry name" value="Tetracycline Repressor, domain 2"/>
    <property type="match status" value="1"/>
</dbReference>
<evidence type="ECO:0000259" key="4">
    <source>
        <dbReference type="PROSITE" id="PS50977"/>
    </source>
</evidence>